<dbReference type="GO" id="GO:0016747">
    <property type="term" value="F:acyltransferase activity, transferring groups other than amino-acyl groups"/>
    <property type="evidence" value="ECO:0007669"/>
    <property type="project" value="InterPro"/>
</dbReference>
<evidence type="ECO:0000313" key="2">
    <source>
        <dbReference type="EMBL" id="TDO37096.1"/>
    </source>
</evidence>
<dbReference type="InterPro" id="IPR016181">
    <property type="entry name" value="Acyl_CoA_acyltransferase"/>
</dbReference>
<evidence type="ECO:0000259" key="1">
    <source>
        <dbReference type="PROSITE" id="PS51186"/>
    </source>
</evidence>
<dbReference type="CDD" id="cd04301">
    <property type="entry name" value="NAT_SF"/>
    <property type="match status" value="1"/>
</dbReference>
<dbReference type="SUPFAM" id="SSF55729">
    <property type="entry name" value="Acyl-CoA N-acyltransferases (Nat)"/>
    <property type="match status" value="1"/>
</dbReference>
<dbReference type="Gene3D" id="3.40.630.30">
    <property type="match status" value="1"/>
</dbReference>
<gene>
    <name evidence="2" type="ORF">C8E87_0691</name>
</gene>
<proteinExistence type="predicted"/>
<reference evidence="2 3" key="1">
    <citation type="submission" date="2019-03" db="EMBL/GenBank/DDBJ databases">
        <title>Sequencing the genomes of 1000 actinobacteria strains.</title>
        <authorList>
            <person name="Klenk H.-P."/>
        </authorList>
    </citation>
    <scope>NUCLEOTIDE SEQUENCE [LARGE SCALE GENOMIC DNA]</scope>
    <source>
        <strain evidence="2 3">DSM 43805</strain>
    </source>
</reference>
<dbReference type="EMBL" id="SNWR01000001">
    <property type="protein sequence ID" value="TDO37096.1"/>
    <property type="molecule type" value="Genomic_DNA"/>
</dbReference>
<comment type="caution">
    <text evidence="2">The sequence shown here is derived from an EMBL/GenBank/DDBJ whole genome shotgun (WGS) entry which is preliminary data.</text>
</comment>
<keyword evidence="2" id="KW-0808">Transferase</keyword>
<dbReference type="AlphaFoldDB" id="A0A4R6JQF3"/>
<dbReference type="InterPro" id="IPR000182">
    <property type="entry name" value="GNAT_dom"/>
</dbReference>
<feature type="domain" description="N-acetyltransferase" evidence="1">
    <location>
        <begin position="5"/>
        <end position="171"/>
    </location>
</feature>
<dbReference type="Pfam" id="PF00583">
    <property type="entry name" value="Acetyltransf_1"/>
    <property type="match status" value="1"/>
</dbReference>
<dbReference type="PROSITE" id="PS51186">
    <property type="entry name" value="GNAT"/>
    <property type="match status" value="1"/>
</dbReference>
<accession>A0A4R6JQF3</accession>
<organism evidence="2 3">
    <name type="scientific">Paractinoplanes brasiliensis</name>
    <dbReference type="NCBI Taxonomy" id="52695"/>
    <lineage>
        <taxon>Bacteria</taxon>
        <taxon>Bacillati</taxon>
        <taxon>Actinomycetota</taxon>
        <taxon>Actinomycetes</taxon>
        <taxon>Micromonosporales</taxon>
        <taxon>Micromonosporaceae</taxon>
        <taxon>Paractinoplanes</taxon>
    </lineage>
</organism>
<sequence length="194" mass="20906">MVTEIQTRPWTDEDLRRLRDAEPSFSAETLSSRFLTGSIRWPASYLASLGSPESWGTTRLGQVALADGDLVGVAECTWLTDSPRPAELSILVADTWQRRGIGRLLATSLLSQCEAAGITHIEAVAQTANTGCLALVRSIISDTDAPTGWNVRSRLSDGLRQFQLVRQESVAAGDILTPFHVPVNLRAAAASTST</sequence>
<name>A0A4R6JQF3_9ACTN</name>
<evidence type="ECO:0000313" key="3">
    <source>
        <dbReference type="Proteomes" id="UP000294901"/>
    </source>
</evidence>
<dbReference type="Proteomes" id="UP000294901">
    <property type="component" value="Unassembled WGS sequence"/>
</dbReference>
<protein>
    <submittedName>
        <fullName evidence="2">Acetyltransferase (GNAT) family protein</fullName>
    </submittedName>
</protein>
<keyword evidence="3" id="KW-1185">Reference proteome</keyword>
<dbReference type="RefSeq" id="WP_307870825.1">
    <property type="nucleotide sequence ID" value="NZ_BOMD01000100.1"/>
</dbReference>